<dbReference type="PROSITE" id="PS51352">
    <property type="entry name" value="THIOREDOXIN_2"/>
    <property type="match status" value="1"/>
</dbReference>
<reference evidence="4" key="1">
    <citation type="submission" date="2025-08" db="UniProtKB">
        <authorList>
            <consortium name="RefSeq"/>
        </authorList>
    </citation>
    <scope>IDENTIFICATION</scope>
    <source>
        <strain evidence="4">OHB3-1</strain>
    </source>
</reference>
<dbReference type="InterPro" id="IPR044794">
    <property type="entry name" value="APRL5/7"/>
</dbReference>
<sequence length="300" mass="33716">MASPVFTHLFFFFACITVFSSFELAFSSPSFCPGDPYFFLHALRSQCPSSATPTPSLQVNGDFLDGIISNQPTRNVAVLFYASWCPFSLEMLPAFDTLNSIFPEIEHLVIEQSSAMPSVFSRYGIYSLPSILILNQTSRVHYRGPKKISSIVQFYQRITGMEPVEHYDVYQPIITQGGGAKLVIQSLKSSSFDKIVKKEPYLVFSMIFLCLRVALLIFPEMSSRLRAYWVSHALNLNLQVFGETSQIMGRVLQIVDLRRVWAKLRLSKTRSFHESARNARVWASSLASVSLGKSSSTSST</sequence>
<dbReference type="InterPro" id="IPR013766">
    <property type="entry name" value="Thioredoxin_domain"/>
</dbReference>
<dbReference type="PANTHER" id="PTHR47126">
    <property type="entry name" value="5'-ADENYLYLSULFATE REDUCTASE-LIKE 7"/>
    <property type="match status" value="1"/>
</dbReference>
<evidence type="ECO:0000313" key="3">
    <source>
        <dbReference type="Proteomes" id="UP000504603"/>
    </source>
</evidence>
<evidence type="ECO:0000259" key="2">
    <source>
        <dbReference type="PROSITE" id="PS51352"/>
    </source>
</evidence>
<organism evidence="3 4">
    <name type="scientific">Momordica charantia</name>
    <name type="common">Bitter gourd</name>
    <name type="synonym">Balsam pear</name>
    <dbReference type="NCBI Taxonomy" id="3673"/>
    <lineage>
        <taxon>Eukaryota</taxon>
        <taxon>Viridiplantae</taxon>
        <taxon>Streptophyta</taxon>
        <taxon>Embryophyta</taxon>
        <taxon>Tracheophyta</taxon>
        <taxon>Spermatophyta</taxon>
        <taxon>Magnoliopsida</taxon>
        <taxon>eudicotyledons</taxon>
        <taxon>Gunneridae</taxon>
        <taxon>Pentapetalae</taxon>
        <taxon>rosids</taxon>
        <taxon>fabids</taxon>
        <taxon>Cucurbitales</taxon>
        <taxon>Cucurbitaceae</taxon>
        <taxon>Momordiceae</taxon>
        <taxon>Momordica</taxon>
    </lineage>
</organism>
<dbReference type="AlphaFoldDB" id="A0A6J1DX84"/>
<dbReference type="PANTHER" id="PTHR47126:SF3">
    <property type="entry name" value="5'-ADENYLYLSULFATE REDUCTASE-LIKE 5"/>
    <property type="match status" value="1"/>
</dbReference>
<keyword evidence="1" id="KW-0732">Signal</keyword>
<dbReference type="GeneID" id="111023963"/>
<proteinExistence type="predicted"/>
<name>A0A6J1DX84_MOMCH</name>
<evidence type="ECO:0000256" key="1">
    <source>
        <dbReference type="SAM" id="SignalP"/>
    </source>
</evidence>
<evidence type="ECO:0000313" key="4">
    <source>
        <dbReference type="RefSeq" id="XP_022157186.1"/>
    </source>
</evidence>
<dbReference type="InterPro" id="IPR036249">
    <property type="entry name" value="Thioredoxin-like_sf"/>
</dbReference>
<keyword evidence="3" id="KW-1185">Reference proteome</keyword>
<accession>A0A6J1DX84</accession>
<feature type="chain" id="PRO_5026688028" evidence="1">
    <location>
        <begin position="28"/>
        <end position="300"/>
    </location>
</feature>
<feature type="domain" description="Thioredoxin" evidence="2">
    <location>
        <begin position="48"/>
        <end position="160"/>
    </location>
</feature>
<dbReference type="SUPFAM" id="SSF52833">
    <property type="entry name" value="Thioredoxin-like"/>
    <property type="match status" value="1"/>
</dbReference>
<dbReference type="OrthoDB" id="1899781at2759"/>
<dbReference type="KEGG" id="mcha:111023963"/>
<dbReference type="RefSeq" id="XP_022157186.1">
    <property type="nucleotide sequence ID" value="XM_022301494.1"/>
</dbReference>
<protein>
    <submittedName>
        <fullName evidence="4">5'-adenylylsulfate reductase-like 5</fullName>
    </submittedName>
</protein>
<dbReference type="Proteomes" id="UP000504603">
    <property type="component" value="Unplaced"/>
</dbReference>
<dbReference type="Gene3D" id="3.40.30.10">
    <property type="entry name" value="Glutaredoxin"/>
    <property type="match status" value="1"/>
</dbReference>
<gene>
    <name evidence="4" type="primary">LOC111023963</name>
</gene>
<dbReference type="Pfam" id="PF00085">
    <property type="entry name" value="Thioredoxin"/>
    <property type="match status" value="1"/>
</dbReference>
<feature type="signal peptide" evidence="1">
    <location>
        <begin position="1"/>
        <end position="27"/>
    </location>
</feature>